<dbReference type="Pfam" id="PF13649">
    <property type="entry name" value="Methyltransf_25"/>
    <property type="match status" value="1"/>
</dbReference>
<dbReference type="InterPro" id="IPR029063">
    <property type="entry name" value="SAM-dependent_MTases_sf"/>
</dbReference>
<accession>A0ABS9T4A3</accession>
<evidence type="ECO:0000313" key="5">
    <source>
        <dbReference type="EMBL" id="MCH6163362.1"/>
    </source>
</evidence>
<dbReference type="Proteomes" id="UP001166784">
    <property type="component" value="Unassembled WGS sequence"/>
</dbReference>
<dbReference type="PANTHER" id="PTHR43464:SF19">
    <property type="entry name" value="UBIQUINONE BIOSYNTHESIS O-METHYLTRANSFERASE, MITOCHONDRIAL"/>
    <property type="match status" value="1"/>
</dbReference>
<keyword evidence="3" id="KW-0949">S-adenosyl-L-methionine</keyword>
<protein>
    <submittedName>
        <fullName evidence="5">Methyltransferase domain-containing protein</fullName>
    </submittedName>
</protein>
<evidence type="ECO:0000256" key="2">
    <source>
        <dbReference type="ARBA" id="ARBA00022679"/>
    </source>
</evidence>
<evidence type="ECO:0000313" key="6">
    <source>
        <dbReference type="Proteomes" id="UP001166784"/>
    </source>
</evidence>
<evidence type="ECO:0000256" key="1">
    <source>
        <dbReference type="ARBA" id="ARBA00022603"/>
    </source>
</evidence>
<keyword evidence="6" id="KW-1185">Reference proteome</keyword>
<dbReference type="PANTHER" id="PTHR43464">
    <property type="entry name" value="METHYLTRANSFERASE"/>
    <property type="match status" value="1"/>
</dbReference>
<comment type="caution">
    <text evidence="5">The sequence shown here is derived from an EMBL/GenBank/DDBJ whole genome shotgun (WGS) entry which is preliminary data.</text>
</comment>
<evidence type="ECO:0000259" key="4">
    <source>
        <dbReference type="Pfam" id="PF13649"/>
    </source>
</evidence>
<reference evidence="5" key="2">
    <citation type="journal article" date="2023" name="Int. J. Syst. Evol. Microbiol.">
        <title>Streptomyces marispadix sp. nov., isolated from marine beach sediment of the Northern Coast of Portugal.</title>
        <authorList>
            <person name="dos Santos J.D.N."/>
            <person name="Vitorino I.R."/>
            <person name="Kallscheuer N."/>
            <person name="Srivastava A."/>
            <person name="Krautwurst S."/>
            <person name="Marz M."/>
            <person name="Jogler C."/>
            <person name="Lobo Da Cunha A."/>
            <person name="Catita J."/>
            <person name="Goncalves H."/>
            <person name="Gonzalez I."/>
            <person name="Reyes F."/>
            <person name="Lage O.M."/>
        </authorList>
    </citation>
    <scope>NUCLEOTIDE SEQUENCE</scope>
    <source>
        <strain evidence="5">M600PL45_2</strain>
    </source>
</reference>
<feature type="domain" description="Methyltransferase" evidence="4">
    <location>
        <begin position="46"/>
        <end position="142"/>
    </location>
</feature>
<keyword evidence="1 5" id="KW-0489">Methyltransferase</keyword>
<sequence length="274" mass="29572">MRTPFDAALESWRAWQDAPWGRLRYATAEFNLARRLAPLGEGPLRVLDLAGADGGDAVRLLRRGHHVTIVDFSPGMLAAARERARRDGTDAGLDTVEADVLDLPEPVTSTRYDLVLCHNLLQYLDAPAPAVRSAVSLARRGGVVSVMALNRHATPLGLAVRSLDPAAALDALDRRRSHGVTFDAELTLHTAEEIARLLTAAGCAALEHCGIHNVNDHITDDGRKHDPEFYAALEALELAMTDRHPYPHTAKIFQLLATAGGSDAGEAPRPGAER</sequence>
<dbReference type="RefSeq" id="WP_241062275.1">
    <property type="nucleotide sequence ID" value="NZ_JAKWJU010000002.1"/>
</dbReference>
<keyword evidence="2" id="KW-0808">Transferase</keyword>
<dbReference type="CDD" id="cd02440">
    <property type="entry name" value="AdoMet_MTases"/>
    <property type="match status" value="1"/>
</dbReference>
<dbReference type="GO" id="GO:0032259">
    <property type="term" value="P:methylation"/>
    <property type="evidence" value="ECO:0007669"/>
    <property type="project" value="UniProtKB-KW"/>
</dbReference>
<reference evidence="5" key="1">
    <citation type="submission" date="2022-03" db="EMBL/GenBank/DDBJ databases">
        <authorList>
            <person name="Santos J.D.N."/>
            <person name="Kallscheuer N."/>
            <person name="Jogler C."/>
            <person name="Lage O.M."/>
        </authorList>
    </citation>
    <scope>NUCLEOTIDE SEQUENCE</scope>
    <source>
        <strain evidence="5">M600PL45_2</strain>
    </source>
</reference>
<name>A0ABS9T4A3_9ACTN</name>
<dbReference type="GO" id="GO:0008168">
    <property type="term" value="F:methyltransferase activity"/>
    <property type="evidence" value="ECO:0007669"/>
    <property type="project" value="UniProtKB-KW"/>
</dbReference>
<proteinExistence type="predicted"/>
<dbReference type="SUPFAM" id="SSF53335">
    <property type="entry name" value="S-adenosyl-L-methionine-dependent methyltransferases"/>
    <property type="match status" value="1"/>
</dbReference>
<organism evidence="5 6">
    <name type="scientific">Streptomyces marispadix</name>
    <dbReference type="NCBI Taxonomy" id="2922868"/>
    <lineage>
        <taxon>Bacteria</taxon>
        <taxon>Bacillati</taxon>
        <taxon>Actinomycetota</taxon>
        <taxon>Actinomycetes</taxon>
        <taxon>Kitasatosporales</taxon>
        <taxon>Streptomycetaceae</taxon>
        <taxon>Streptomyces</taxon>
    </lineage>
</organism>
<dbReference type="EMBL" id="JAKWJU010000002">
    <property type="protein sequence ID" value="MCH6163362.1"/>
    <property type="molecule type" value="Genomic_DNA"/>
</dbReference>
<gene>
    <name evidence="5" type="ORF">MMA15_24095</name>
</gene>
<dbReference type="Gene3D" id="3.40.50.150">
    <property type="entry name" value="Vaccinia Virus protein VP39"/>
    <property type="match status" value="1"/>
</dbReference>
<evidence type="ECO:0000256" key="3">
    <source>
        <dbReference type="ARBA" id="ARBA00022691"/>
    </source>
</evidence>
<dbReference type="InterPro" id="IPR041698">
    <property type="entry name" value="Methyltransf_25"/>
</dbReference>